<feature type="domain" description="Glucose-methanol-choline oxidoreductase N-terminal" evidence="6">
    <location>
        <begin position="103"/>
        <end position="311"/>
    </location>
</feature>
<keyword evidence="9" id="KW-1185">Reference proteome</keyword>
<sequence length="561" mass="61094">MDFDAIVVGSGITGGWAAKELTEAGLTVLMIERGREIRHQQDYETETKAPWELPFLGQGDAALFRAQYAVQRLNRHFTEFTQNHFVNDAENPYATGPDTAFSWFRSYQLGGRSLTWGRQSYRWSDYDFGANKRDGHGTDWPIRYADLAPWYDKVEAFIGVSGQAEGLAQLPDGRFQPPMALNAVEQHVREAIRSRWPDRCLTIGRTANLTEAKDEEGRGPCQYRSICARGCSYGAYFSTQSSTLPAAQKTGRLTVITDAVVEALDYDPLTRKISGVRWVETRTKQRRRASSRLVFLNAGAFNSVQVLLNSVSEAMPGGLANSSGVLGTHIMDHANTLSAMALMPGFEAHTSFGNRPTGVIVARYRNLDRMDGAGHSRGFSFQGGALQSTWTAGKREAGIGAAYKEKLRHPGMWKMVLVGFADCVPRASNRLTLDRSRTDANGLPLLKIDFAFGQEELAALAQAKTDAAEMLTAAGGQVIMGSDRPGAGGTAIHEMGGARMGHDPATSVLNKWSQAHDVANLFVTDGAQMSSSACQNPSLTYMALTARACAAAVSMLRDGQI</sequence>
<keyword evidence="4" id="KW-0274">FAD</keyword>
<evidence type="ECO:0000259" key="7">
    <source>
        <dbReference type="Pfam" id="PF05199"/>
    </source>
</evidence>
<dbReference type="EMBL" id="JACLAX010000005">
    <property type="protein sequence ID" value="MBC2668835.1"/>
    <property type="molecule type" value="Genomic_DNA"/>
</dbReference>
<evidence type="ECO:0000256" key="4">
    <source>
        <dbReference type="ARBA" id="ARBA00022827"/>
    </source>
</evidence>
<proteinExistence type="inferred from homology"/>
<dbReference type="InterPro" id="IPR000172">
    <property type="entry name" value="GMC_OxRdtase_N"/>
</dbReference>
<comment type="similarity">
    <text evidence="2">Belongs to the GMC oxidoreductase family.</text>
</comment>
<name>A0A7X1KPV8_9SPHN</name>
<evidence type="ECO:0000313" key="8">
    <source>
        <dbReference type="EMBL" id="MBC2668835.1"/>
    </source>
</evidence>
<comment type="caution">
    <text evidence="8">The sequence shown here is derived from an EMBL/GenBank/DDBJ whole genome shotgun (WGS) entry which is preliminary data.</text>
</comment>
<dbReference type="AlphaFoldDB" id="A0A7X1KPV8"/>
<dbReference type="Pfam" id="PF00732">
    <property type="entry name" value="GMC_oxred_N"/>
    <property type="match status" value="1"/>
</dbReference>
<keyword evidence="3" id="KW-0285">Flavoprotein</keyword>
<dbReference type="GO" id="GO:0016614">
    <property type="term" value="F:oxidoreductase activity, acting on CH-OH group of donors"/>
    <property type="evidence" value="ECO:0007669"/>
    <property type="project" value="InterPro"/>
</dbReference>
<evidence type="ECO:0000256" key="2">
    <source>
        <dbReference type="ARBA" id="ARBA00010790"/>
    </source>
</evidence>
<gene>
    <name evidence="8" type="ORF">H7F53_06750</name>
</gene>
<dbReference type="Pfam" id="PF05199">
    <property type="entry name" value="GMC_oxred_C"/>
    <property type="match status" value="1"/>
</dbReference>
<dbReference type="GO" id="GO:0050660">
    <property type="term" value="F:flavin adenine dinucleotide binding"/>
    <property type="evidence" value="ECO:0007669"/>
    <property type="project" value="InterPro"/>
</dbReference>
<dbReference type="SUPFAM" id="SSF51905">
    <property type="entry name" value="FAD/NAD(P)-binding domain"/>
    <property type="match status" value="1"/>
</dbReference>
<accession>A0A7X1KPV8</accession>
<dbReference type="InterPro" id="IPR051473">
    <property type="entry name" value="P2Ox-like"/>
</dbReference>
<dbReference type="Proteomes" id="UP000551327">
    <property type="component" value="Unassembled WGS sequence"/>
</dbReference>
<dbReference type="InterPro" id="IPR007867">
    <property type="entry name" value="GMC_OxRtase_C"/>
</dbReference>
<dbReference type="InterPro" id="IPR036188">
    <property type="entry name" value="FAD/NAD-bd_sf"/>
</dbReference>
<dbReference type="PANTHER" id="PTHR42784">
    <property type="entry name" value="PYRANOSE 2-OXIDASE"/>
    <property type="match status" value="1"/>
</dbReference>
<organism evidence="8 9">
    <name type="scientific">Novosphingobium piscinae</name>
    <dbReference type="NCBI Taxonomy" id="1507448"/>
    <lineage>
        <taxon>Bacteria</taxon>
        <taxon>Pseudomonadati</taxon>
        <taxon>Pseudomonadota</taxon>
        <taxon>Alphaproteobacteria</taxon>
        <taxon>Sphingomonadales</taxon>
        <taxon>Sphingomonadaceae</taxon>
        <taxon>Novosphingobium</taxon>
    </lineage>
</organism>
<protein>
    <submittedName>
        <fullName evidence="8">GMC family oxidoreductase</fullName>
    </submittedName>
</protein>
<dbReference type="PANTHER" id="PTHR42784:SF1">
    <property type="entry name" value="PYRANOSE 2-OXIDASE"/>
    <property type="match status" value="1"/>
</dbReference>
<reference evidence="8 9" key="1">
    <citation type="submission" date="2020-08" db="EMBL/GenBank/DDBJ databases">
        <title>The genome sequence of type strain Novosphingobium piscinae KCTC 42194.</title>
        <authorList>
            <person name="Liu Y."/>
        </authorList>
    </citation>
    <scope>NUCLEOTIDE SEQUENCE [LARGE SCALE GENOMIC DNA]</scope>
    <source>
        <strain evidence="8 9">KCTC 42194</strain>
    </source>
</reference>
<evidence type="ECO:0000313" key="9">
    <source>
        <dbReference type="Proteomes" id="UP000551327"/>
    </source>
</evidence>
<dbReference type="RefSeq" id="WP_185678728.1">
    <property type="nucleotide sequence ID" value="NZ_JACLAX010000005.1"/>
</dbReference>
<keyword evidence="5" id="KW-0560">Oxidoreductase</keyword>
<comment type="cofactor">
    <cofactor evidence="1">
        <name>FAD</name>
        <dbReference type="ChEBI" id="CHEBI:57692"/>
    </cofactor>
</comment>
<evidence type="ECO:0000256" key="1">
    <source>
        <dbReference type="ARBA" id="ARBA00001974"/>
    </source>
</evidence>
<feature type="domain" description="Glucose-methanol-choline oxidoreductase C-terminal" evidence="7">
    <location>
        <begin position="425"/>
        <end position="544"/>
    </location>
</feature>
<evidence type="ECO:0000259" key="6">
    <source>
        <dbReference type="Pfam" id="PF00732"/>
    </source>
</evidence>
<dbReference type="Gene3D" id="3.50.50.60">
    <property type="entry name" value="FAD/NAD(P)-binding domain"/>
    <property type="match status" value="2"/>
</dbReference>
<dbReference type="SUPFAM" id="SSF54373">
    <property type="entry name" value="FAD-linked reductases, C-terminal domain"/>
    <property type="match status" value="1"/>
</dbReference>
<evidence type="ECO:0000256" key="5">
    <source>
        <dbReference type="ARBA" id="ARBA00023002"/>
    </source>
</evidence>
<evidence type="ECO:0000256" key="3">
    <source>
        <dbReference type="ARBA" id="ARBA00022630"/>
    </source>
</evidence>